<accession>A0A2Z6MFC9</accession>
<evidence type="ECO:0000313" key="3">
    <source>
        <dbReference type="Proteomes" id="UP000242715"/>
    </source>
</evidence>
<keyword evidence="1" id="KW-0472">Membrane</keyword>
<proteinExistence type="predicted"/>
<keyword evidence="3" id="KW-1185">Reference proteome</keyword>
<dbReference type="AlphaFoldDB" id="A0A2Z6MFC9"/>
<evidence type="ECO:0000313" key="2">
    <source>
        <dbReference type="EMBL" id="GAU28653.1"/>
    </source>
</evidence>
<feature type="transmembrane region" description="Helical" evidence="1">
    <location>
        <begin position="69"/>
        <end position="86"/>
    </location>
</feature>
<name>A0A2Z6MFC9_TRISU</name>
<reference evidence="3" key="1">
    <citation type="journal article" date="2017" name="Front. Plant Sci.">
        <title>Climate Clever Clovers: New Paradigm to Reduce the Environmental Footprint of Ruminants by Breeding Low Methanogenic Forages Utilizing Haplotype Variation.</title>
        <authorList>
            <person name="Kaur P."/>
            <person name="Appels R."/>
            <person name="Bayer P.E."/>
            <person name="Keeble-Gagnere G."/>
            <person name="Wang J."/>
            <person name="Hirakawa H."/>
            <person name="Shirasawa K."/>
            <person name="Vercoe P."/>
            <person name="Stefanova K."/>
            <person name="Durmic Z."/>
            <person name="Nichols P."/>
            <person name="Revell C."/>
            <person name="Isobe S.N."/>
            <person name="Edwards D."/>
            <person name="Erskine W."/>
        </authorList>
    </citation>
    <scope>NUCLEOTIDE SEQUENCE [LARGE SCALE GENOMIC DNA]</scope>
    <source>
        <strain evidence="3">cv. Daliak</strain>
    </source>
</reference>
<evidence type="ECO:0000256" key="1">
    <source>
        <dbReference type="SAM" id="Phobius"/>
    </source>
</evidence>
<gene>
    <name evidence="2" type="ORF">TSUD_159350</name>
</gene>
<protein>
    <submittedName>
        <fullName evidence="2">Uncharacterized protein</fullName>
    </submittedName>
</protein>
<keyword evidence="1" id="KW-0812">Transmembrane</keyword>
<sequence length="87" mass="9650">MIMPEINPNAHRSENSWKNRTEIQSPLLPGLPDDVAIACLIRVPRSPYMTRQPIHGNCLCVAAMPMVRAINICAIAMPMVGLLQLFP</sequence>
<dbReference type="EMBL" id="DF973377">
    <property type="protein sequence ID" value="GAU28653.1"/>
    <property type="molecule type" value="Genomic_DNA"/>
</dbReference>
<keyword evidence="1" id="KW-1133">Transmembrane helix</keyword>
<organism evidence="2 3">
    <name type="scientific">Trifolium subterraneum</name>
    <name type="common">Subterranean clover</name>
    <dbReference type="NCBI Taxonomy" id="3900"/>
    <lineage>
        <taxon>Eukaryota</taxon>
        <taxon>Viridiplantae</taxon>
        <taxon>Streptophyta</taxon>
        <taxon>Embryophyta</taxon>
        <taxon>Tracheophyta</taxon>
        <taxon>Spermatophyta</taxon>
        <taxon>Magnoliopsida</taxon>
        <taxon>eudicotyledons</taxon>
        <taxon>Gunneridae</taxon>
        <taxon>Pentapetalae</taxon>
        <taxon>rosids</taxon>
        <taxon>fabids</taxon>
        <taxon>Fabales</taxon>
        <taxon>Fabaceae</taxon>
        <taxon>Papilionoideae</taxon>
        <taxon>50 kb inversion clade</taxon>
        <taxon>NPAAA clade</taxon>
        <taxon>Hologalegina</taxon>
        <taxon>IRL clade</taxon>
        <taxon>Trifolieae</taxon>
        <taxon>Trifolium</taxon>
    </lineage>
</organism>
<dbReference type="Proteomes" id="UP000242715">
    <property type="component" value="Unassembled WGS sequence"/>
</dbReference>